<dbReference type="GO" id="GO:0005198">
    <property type="term" value="F:structural molecule activity"/>
    <property type="evidence" value="ECO:0007669"/>
    <property type="project" value="InterPro"/>
</dbReference>
<evidence type="ECO:0000259" key="6">
    <source>
        <dbReference type="Pfam" id="PF08398"/>
    </source>
</evidence>
<accession>A0A8A4XDB8</accession>
<evidence type="ECO:0000256" key="2">
    <source>
        <dbReference type="ARBA" id="ARBA00022431"/>
    </source>
</evidence>
<feature type="compositionally biased region" description="Low complexity" evidence="5">
    <location>
        <begin position="243"/>
        <end position="252"/>
    </location>
</feature>
<feature type="domain" description="Phospholipase A2-like" evidence="6">
    <location>
        <begin position="3"/>
        <end position="72"/>
    </location>
</feature>
<dbReference type="Pfam" id="PF02336">
    <property type="entry name" value="Denso_VP4"/>
    <property type="match status" value="1"/>
</dbReference>
<dbReference type="InterPro" id="IPR013607">
    <property type="entry name" value="Phospholipase_A2-like"/>
</dbReference>
<dbReference type="GO" id="GO:0039615">
    <property type="term" value="C:T=1 icosahedral viral capsid"/>
    <property type="evidence" value="ECO:0007669"/>
    <property type="project" value="UniProtKB-KW"/>
</dbReference>
<dbReference type="InterPro" id="IPR003433">
    <property type="entry name" value="Capsid_VP4_densovirus"/>
</dbReference>
<evidence type="ECO:0000256" key="3">
    <source>
        <dbReference type="ARBA" id="ARBA00022561"/>
    </source>
</evidence>
<comment type="subcellular location">
    <subcellularLocation>
        <location evidence="1">Virion</location>
    </subcellularLocation>
</comment>
<reference evidence="7" key="1">
    <citation type="submission" date="2020-09" db="EMBL/GenBank/DDBJ databases">
        <title>Parvovirus dark matter in the feces of wild birds.</title>
        <authorList>
            <person name="Dai Z."/>
            <person name="Yang S."/>
            <person name="Zhang W."/>
        </authorList>
    </citation>
    <scope>NUCLEOTIDE SEQUENCE</scope>
    <source>
        <strain evidence="7">Coa195par0277</strain>
    </source>
</reference>
<evidence type="ECO:0000256" key="5">
    <source>
        <dbReference type="SAM" id="MobiDB-lite"/>
    </source>
</evidence>
<dbReference type="SUPFAM" id="SSF88645">
    <property type="entry name" value="ssDNA viruses"/>
    <property type="match status" value="1"/>
</dbReference>
<evidence type="ECO:0000313" key="7">
    <source>
        <dbReference type="EMBL" id="QTE03812.1"/>
    </source>
</evidence>
<keyword evidence="4" id="KW-0946">Virion</keyword>
<dbReference type="Pfam" id="PF08398">
    <property type="entry name" value="Phospholip_A2_4"/>
    <property type="match status" value="1"/>
</dbReference>
<keyword evidence="2" id="KW-1140">T=1 icosahedral capsid protein</keyword>
<feature type="compositionally biased region" description="Basic and acidic residues" evidence="5">
    <location>
        <begin position="153"/>
        <end position="168"/>
    </location>
</feature>
<sequence>MPVVPGYRYLGPGNKINSGDAVNEADLVAQVHDLEYSTAQDDIDIRASDAKAIKRFEEARQREHSWGAVIGETGIAAKYAVESVTGVLYGGGMKRKHNFGNELYKSRQESIYSAFNQAAKEGRYNDLRSFRAGPEYQEILQNHRAGGSSYKRVRSDFDARNSGRRPDDTAESDSPAASEQNEPVAGPSNAPDDIDHIDPNFDWDEFLRGFDVATADANEAALPEPMDATASGTDRGPNTGARSSAPTIAGGASSAGGNGSVGWIPRSIPAQSSSVNFKKSRVLYSYAFSTQNIQKDLIEHMTTSLALIPVDFLPFYLTKSEFENLPYGSRVTKVWCTVKPLGTRTAFDTGTTLSGSATSEYIPLGMSVVGANNSFYGRNQKYSVLATAPMVPTGTSPIKPDEIIDKYYHHPASNAMMVPRSISEYYVHEWNRSGNPDAGKYPEYQIHEAGVARMDEKVDQFMVNQVIGQPVVQYVYVPKNGSIREAKDHFVPYDRRDFTVESHFARARGNKLKFFKTPDGKPDIGIVGLGDVTKPITMNNQTESQYARQIENYGALSLKSGVTPYDAQPQVHVGLIATPQLNPGNEDKNFLNSCCYWQVECGASVSFSISSAFTKGSAISWPGEVTFVENGAHNYTDGQTLFGMTDAGIGNIKSQVEQLEREDEDLGLTTRPIRKRCRGDIFEAMNINN</sequence>
<organism evidence="7">
    <name type="scientific">Periparus ater ambidensovirus</name>
    <dbReference type="NCBI Taxonomy" id="2794455"/>
    <lineage>
        <taxon>Viruses</taxon>
        <taxon>Monodnaviria</taxon>
        <taxon>Shotokuvirae</taxon>
        <taxon>Cossaviricota</taxon>
        <taxon>Quintoviricetes</taxon>
        <taxon>Piccovirales</taxon>
        <taxon>Parvoviridae</taxon>
        <taxon>Densovirinae</taxon>
        <taxon>Ambidensovirus</taxon>
    </lineage>
</organism>
<evidence type="ECO:0000256" key="1">
    <source>
        <dbReference type="ARBA" id="ARBA00004328"/>
    </source>
</evidence>
<evidence type="ECO:0000256" key="4">
    <source>
        <dbReference type="ARBA" id="ARBA00022844"/>
    </source>
</evidence>
<feature type="region of interest" description="Disordered" evidence="5">
    <location>
        <begin position="220"/>
        <end position="256"/>
    </location>
</feature>
<keyword evidence="3" id="KW-0167">Capsid protein</keyword>
<dbReference type="InterPro" id="IPR016184">
    <property type="entry name" value="Capsid/spike_ssDNA_virus"/>
</dbReference>
<dbReference type="EMBL" id="MW046428">
    <property type="protein sequence ID" value="QTE03812.1"/>
    <property type="molecule type" value="Genomic_DNA"/>
</dbReference>
<name>A0A8A4XDB8_9VIRU</name>
<feature type="region of interest" description="Disordered" evidence="5">
    <location>
        <begin position="142"/>
        <end position="198"/>
    </location>
</feature>
<proteinExistence type="predicted"/>
<protein>
    <submittedName>
        <fullName evidence="7">Putative VP1</fullName>
    </submittedName>
</protein>